<dbReference type="InterPro" id="IPR001584">
    <property type="entry name" value="Integrase_cat-core"/>
</dbReference>
<dbReference type="Pfam" id="PF00665">
    <property type="entry name" value="rve"/>
    <property type="match status" value="1"/>
</dbReference>
<dbReference type="InterPro" id="IPR057670">
    <property type="entry name" value="SH3_retrovirus"/>
</dbReference>
<dbReference type="Pfam" id="PF25597">
    <property type="entry name" value="SH3_retrovirus"/>
    <property type="match status" value="1"/>
</dbReference>
<dbReference type="Gene3D" id="3.30.420.10">
    <property type="entry name" value="Ribonuclease H-like superfamily/Ribonuclease H"/>
    <property type="match status" value="1"/>
</dbReference>
<dbReference type="PANTHER" id="PTHR42648">
    <property type="entry name" value="TRANSPOSASE, PUTATIVE-RELATED"/>
    <property type="match status" value="1"/>
</dbReference>
<proteinExistence type="predicted"/>
<reference evidence="3" key="1">
    <citation type="submission" date="2020-01" db="EMBL/GenBank/DDBJ databases">
        <authorList>
            <person name="Mishra B."/>
        </authorList>
    </citation>
    <scope>NUCLEOTIDE SEQUENCE [LARGE SCALE GENOMIC DNA]</scope>
</reference>
<evidence type="ECO:0000259" key="2">
    <source>
        <dbReference type="PROSITE" id="PS50994"/>
    </source>
</evidence>
<dbReference type="AlphaFoldDB" id="A0A6D2IR08"/>
<evidence type="ECO:0000313" key="3">
    <source>
        <dbReference type="EMBL" id="CAA7030830.1"/>
    </source>
</evidence>
<evidence type="ECO:0000256" key="1">
    <source>
        <dbReference type="SAM" id="SignalP"/>
    </source>
</evidence>
<accession>A0A6D2IR08</accession>
<comment type="caution">
    <text evidence="3">The sequence shown here is derived from an EMBL/GenBank/DDBJ whole genome shotgun (WGS) entry which is preliminary data.</text>
</comment>
<sequence>MGSLSHYCFLWISLFLTIVDDHSRAVWLYLLSDKTMVQQQIREFLTMIERLFAKKVKTIRSDNGSEFLCLTRFFREHGIVHETSCVHTPQQNGRAERKHRHILNVARALGFQAQLPIEYWGECILTAGYLINRTPSILLKSKTPFEMLYGHAPGYKHIRVFGCLAYAHNLDKGDKFASRSRRCIFLGYPYGKKGWKLYDLE</sequence>
<evidence type="ECO:0000313" key="4">
    <source>
        <dbReference type="Proteomes" id="UP000467841"/>
    </source>
</evidence>
<feature type="domain" description="Integrase catalytic" evidence="2">
    <location>
        <begin position="1"/>
        <end position="152"/>
    </location>
</feature>
<dbReference type="PROSITE" id="PS50994">
    <property type="entry name" value="INTEGRASE"/>
    <property type="match status" value="1"/>
</dbReference>
<feature type="signal peptide" evidence="1">
    <location>
        <begin position="1"/>
        <end position="25"/>
    </location>
</feature>
<protein>
    <recommendedName>
        <fullName evidence="2">Integrase catalytic domain-containing protein</fullName>
    </recommendedName>
</protein>
<dbReference type="InterPro" id="IPR036397">
    <property type="entry name" value="RNaseH_sf"/>
</dbReference>
<name>A0A6D2IR08_9BRAS</name>
<dbReference type="SUPFAM" id="SSF53098">
    <property type="entry name" value="Ribonuclease H-like"/>
    <property type="match status" value="1"/>
</dbReference>
<dbReference type="InterPro" id="IPR012337">
    <property type="entry name" value="RNaseH-like_sf"/>
</dbReference>
<dbReference type="GO" id="GO:0015074">
    <property type="term" value="P:DNA integration"/>
    <property type="evidence" value="ECO:0007669"/>
    <property type="project" value="InterPro"/>
</dbReference>
<dbReference type="OrthoDB" id="1105494at2759"/>
<gene>
    <name evidence="3" type="ORF">MERR_LOCUS18065</name>
</gene>
<dbReference type="InterPro" id="IPR039537">
    <property type="entry name" value="Retrotran_Ty1/copia-like"/>
</dbReference>
<keyword evidence="4" id="KW-1185">Reference proteome</keyword>
<feature type="chain" id="PRO_5025613659" description="Integrase catalytic domain-containing protein" evidence="1">
    <location>
        <begin position="26"/>
        <end position="201"/>
    </location>
</feature>
<organism evidence="3 4">
    <name type="scientific">Microthlaspi erraticum</name>
    <dbReference type="NCBI Taxonomy" id="1685480"/>
    <lineage>
        <taxon>Eukaryota</taxon>
        <taxon>Viridiplantae</taxon>
        <taxon>Streptophyta</taxon>
        <taxon>Embryophyta</taxon>
        <taxon>Tracheophyta</taxon>
        <taxon>Spermatophyta</taxon>
        <taxon>Magnoliopsida</taxon>
        <taxon>eudicotyledons</taxon>
        <taxon>Gunneridae</taxon>
        <taxon>Pentapetalae</taxon>
        <taxon>rosids</taxon>
        <taxon>malvids</taxon>
        <taxon>Brassicales</taxon>
        <taxon>Brassicaceae</taxon>
        <taxon>Coluteocarpeae</taxon>
        <taxon>Microthlaspi</taxon>
    </lineage>
</organism>
<dbReference type="GO" id="GO:0003676">
    <property type="term" value="F:nucleic acid binding"/>
    <property type="evidence" value="ECO:0007669"/>
    <property type="project" value="InterPro"/>
</dbReference>
<dbReference type="Proteomes" id="UP000467841">
    <property type="component" value="Unassembled WGS sequence"/>
</dbReference>
<dbReference type="EMBL" id="CACVBM020001098">
    <property type="protein sequence ID" value="CAA7030830.1"/>
    <property type="molecule type" value="Genomic_DNA"/>
</dbReference>
<keyword evidence="1" id="KW-0732">Signal</keyword>
<dbReference type="PANTHER" id="PTHR42648:SF31">
    <property type="entry name" value="RNA-DIRECTED DNA POLYMERASE"/>
    <property type="match status" value="1"/>
</dbReference>